<feature type="transmembrane region" description="Helical" evidence="4">
    <location>
        <begin position="337"/>
        <end position="357"/>
    </location>
</feature>
<keyword evidence="4" id="KW-0812">Transmembrane</keyword>
<keyword evidence="2 6" id="KW-0328">Glycosyltransferase</keyword>
<dbReference type="PANTHER" id="PTHR43630">
    <property type="entry name" value="POLY-BETA-1,6-N-ACETYL-D-GLUCOSAMINE SYNTHASE"/>
    <property type="match status" value="1"/>
</dbReference>
<evidence type="ECO:0000256" key="3">
    <source>
        <dbReference type="ARBA" id="ARBA00022679"/>
    </source>
</evidence>
<dbReference type="Gene3D" id="3.90.550.10">
    <property type="entry name" value="Spore Coat Polysaccharide Biosynthesis Protein SpsA, Chain A"/>
    <property type="match status" value="1"/>
</dbReference>
<feature type="transmembrane region" description="Helical" evidence="4">
    <location>
        <begin position="312"/>
        <end position="331"/>
    </location>
</feature>
<keyword evidence="3 6" id="KW-0808">Transferase</keyword>
<dbReference type="Proteomes" id="UP001303899">
    <property type="component" value="Unassembled WGS sequence"/>
</dbReference>
<dbReference type="Pfam" id="PF00535">
    <property type="entry name" value="Glycos_transf_2"/>
    <property type="match status" value="1"/>
</dbReference>
<keyword evidence="4" id="KW-0472">Membrane</keyword>
<evidence type="ECO:0000313" key="7">
    <source>
        <dbReference type="Proteomes" id="UP001303899"/>
    </source>
</evidence>
<dbReference type="EC" id="2.4.-.-" evidence="6"/>
<evidence type="ECO:0000313" key="6">
    <source>
        <dbReference type="EMBL" id="MEA5401545.1"/>
    </source>
</evidence>
<evidence type="ECO:0000256" key="1">
    <source>
        <dbReference type="ARBA" id="ARBA00006739"/>
    </source>
</evidence>
<comment type="similarity">
    <text evidence="1">Belongs to the glycosyltransferase 2 family.</text>
</comment>
<sequence length="370" mass="42793">MLFIILLIISFYFIFNLLLIAVWREMKQRHKVFSSEKDTKLTVIIPVRNEERNILRLLQDLNQQNYPVENFEVIIANDGSTDNTENIVLEYQEQAKYSLKILNLLNDASTSPKKRAIQKSIEISSGELLITTDGDCSVSANWLSSIQQLYKSKHAKLISSPVTFTEKRSLWNTIQIIEFASLIGSGACAMYLKKPNMCNGANLAYTREVFEEVNGFSGNENVASGDDEFLMHKIAKKYPEKVFFNPDFDAIVRTESQVDLAHFYQQRRRWASKWKHYDNWQVSALAVFIFLANLSVLMAYCMLDDYFGKGILLLKFSAEFFFLYSVIKFLGYKSKVIYIPIVQIIYPFYVVFFGLLAQGKGYSWKGRRLE</sequence>
<keyword evidence="4" id="KW-1133">Transmembrane helix</keyword>
<dbReference type="PANTHER" id="PTHR43630:SF1">
    <property type="entry name" value="POLY-BETA-1,6-N-ACETYL-D-GLUCOSAMINE SYNTHASE"/>
    <property type="match status" value="1"/>
</dbReference>
<gene>
    <name evidence="6" type="ORF">VB776_01370</name>
</gene>
<evidence type="ECO:0000259" key="5">
    <source>
        <dbReference type="Pfam" id="PF00535"/>
    </source>
</evidence>
<feature type="transmembrane region" description="Helical" evidence="4">
    <location>
        <begin position="280"/>
        <end position="300"/>
    </location>
</feature>
<dbReference type="RefSeq" id="WP_323325274.1">
    <property type="nucleotide sequence ID" value="NZ_JAYGIL010000002.1"/>
</dbReference>
<dbReference type="GO" id="GO:0016757">
    <property type="term" value="F:glycosyltransferase activity"/>
    <property type="evidence" value="ECO:0007669"/>
    <property type="project" value="UniProtKB-KW"/>
</dbReference>
<comment type="caution">
    <text evidence="6">The sequence shown here is derived from an EMBL/GenBank/DDBJ whole genome shotgun (WGS) entry which is preliminary data.</text>
</comment>
<name>A0ABU5RZA2_9BACT</name>
<accession>A0ABU5RZA2</accession>
<evidence type="ECO:0000256" key="2">
    <source>
        <dbReference type="ARBA" id="ARBA00022676"/>
    </source>
</evidence>
<protein>
    <submittedName>
        <fullName evidence="6">Glycosyltransferase</fullName>
        <ecNumber evidence="6">2.4.-.-</ecNumber>
    </submittedName>
</protein>
<feature type="domain" description="Glycosyltransferase 2-like" evidence="5">
    <location>
        <begin position="42"/>
        <end position="212"/>
    </location>
</feature>
<feature type="transmembrane region" description="Helical" evidence="4">
    <location>
        <begin position="6"/>
        <end position="23"/>
    </location>
</feature>
<proteinExistence type="inferred from homology"/>
<organism evidence="6 7">
    <name type="scientific">Arcicella gelida</name>
    <dbReference type="NCBI Taxonomy" id="2984195"/>
    <lineage>
        <taxon>Bacteria</taxon>
        <taxon>Pseudomonadati</taxon>
        <taxon>Bacteroidota</taxon>
        <taxon>Cytophagia</taxon>
        <taxon>Cytophagales</taxon>
        <taxon>Flectobacillaceae</taxon>
        <taxon>Arcicella</taxon>
    </lineage>
</organism>
<dbReference type="InterPro" id="IPR001173">
    <property type="entry name" value="Glyco_trans_2-like"/>
</dbReference>
<reference evidence="6 7" key="1">
    <citation type="submission" date="2023-12" db="EMBL/GenBank/DDBJ databases">
        <title>Novel species of the genus Arcicella isolated from rivers.</title>
        <authorList>
            <person name="Lu H."/>
        </authorList>
    </citation>
    <scope>NUCLEOTIDE SEQUENCE [LARGE SCALE GENOMIC DNA]</scope>
    <source>
        <strain evidence="6 7">DC2W</strain>
    </source>
</reference>
<keyword evidence="7" id="KW-1185">Reference proteome</keyword>
<evidence type="ECO:0000256" key="4">
    <source>
        <dbReference type="SAM" id="Phobius"/>
    </source>
</evidence>
<dbReference type="EMBL" id="JAYGIL010000002">
    <property type="protein sequence ID" value="MEA5401545.1"/>
    <property type="molecule type" value="Genomic_DNA"/>
</dbReference>
<dbReference type="InterPro" id="IPR029044">
    <property type="entry name" value="Nucleotide-diphossugar_trans"/>
</dbReference>
<dbReference type="SUPFAM" id="SSF53448">
    <property type="entry name" value="Nucleotide-diphospho-sugar transferases"/>
    <property type="match status" value="1"/>
</dbReference>